<protein>
    <recommendedName>
        <fullName evidence="4">F-box domain-containing protein</fullName>
    </recommendedName>
</protein>
<reference evidence="2 3" key="1">
    <citation type="submission" date="2018-08" db="EMBL/GenBank/DDBJ databases">
        <title>Genome and evolution of the arbuscular mycorrhizal fungus Diversispora epigaea (formerly Glomus versiforme) and its bacterial endosymbionts.</title>
        <authorList>
            <person name="Sun X."/>
            <person name="Fei Z."/>
            <person name="Harrison M."/>
        </authorList>
    </citation>
    <scope>NUCLEOTIDE SEQUENCE [LARGE SCALE GENOMIC DNA]</scope>
    <source>
        <strain evidence="2 3">IT104</strain>
    </source>
</reference>
<dbReference type="EMBL" id="PQFF01000114">
    <property type="protein sequence ID" value="RHZ81280.1"/>
    <property type="molecule type" value="Genomic_DNA"/>
</dbReference>
<dbReference type="Proteomes" id="UP000266861">
    <property type="component" value="Unassembled WGS sequence"/>
</dbReference>
<feature type="coiled-coil region" evidence="1">
    <location>
        <begin position="14"/>
        <end position="41"/>
    </location>
</feature>
<evidence type="ECO:0000256" key="1">
    <source>
        <dbReference type="SAM" id="Coils"/>
    </source>
</evidence>
<comment type="caution">
    <text evidence="2">The sequence shown here is derived from an EMBL/GenBank/DDBJ whole genome shotgun (WGS) entry which is preliminary data.</text>
</comment>
<sequence length="257" mass="30647">MTSTKIKKSYYPNTKRIYEKLDKIEEQLNKLENKFDILDDDLLEFKWEIDDIKKTLSLIKSSNTKFFKNSGTLSESDLSDNSGAILLNKIHTFDIYNMHIYNPLIIPDTIAEIIQKLSLEDLNKFCWINRTWYKEIQHELLKRWEIQVLKGHKLELEKDERIKKVLNKYSDNEELQGYMEYGMGLKYHKKLLKSAKKQVEIEKYLLVNGMISKSEKEIVKFNIEQIKNNAIPWDSIEYWDLTEIEGWDDIPTLIEQN</sequence>
<dbReference type="AlphaFoldDB" id="A0A397J921"/>
<proteinExistence type="predicted"/>
<keyword evidence="1" id="KW-0175">Coiled coil</keyword>
<evidence type="ECO:0000313" key="3">
    <source>
        <dbReference type="Proteomes" id="UP000266861"/>
    </source>
</evidence>
<dbReference type="OrthoDB" id="2420498at2759"/>
<evidence type="ECO:0008006" key="4">
    <source>
        <dbReference type="Google" id="ProtNLM"/>
    </source>
</evidence>
<accession>A0A397J921</accession>
<keyword evidence="3" id="KW-1185">Reference proteome</keyword>
<name>A0A397J921_9GLOM</name>
<gene>
    <name evidence="2" type="ORF">Glove_122g49</name>
</gene>
<evidence type="ECO:0000313" key="2">
    <source>
        <dbReference type="EMBL" id="RHZ81280.1"/>
    </source>
</evidence>
<organism evidence="2 3">
    <name type="scientific">Diversispora epigaea</name>
    <dbReference type="NCBI Taxonomy" id="1348612"/>
    <lineage>
        <taxon>Eukaryota</taxon>
        <taxon>Fungi</taxon>
        <taxon>Fungi incertae sedis</taxon>
        <taxon>Mucoromycota</taxon>
        <taxon>Glomeromycotina</taxon>
        <taxon>Glomeromycetes</taxon>
        <taxon>Diversisporales</taxon>
        <taxon>Diversisporaceae</taxon>
        <taxon>Diversispora</taxon>
    </lineage>
</organism>